<comment type="caution">
    <text evidence="2">The sequence shown here is derived from an EMBL/GenBank/DDBJ whole genome shotgun (WGS) entry which is preliminary data.</text>
</comment>
<evidence type="ECO:0000256" key="1">
    <source>
        <dbReference type="SAM" id="Phobius"/>
    </source>
</evidence>
<evidence type="ECO:0000313" key="2">
    <source>
        <dbReference type="EMBL" id="KRG78779.1"/>
    </source>
</evidence>
<keyword evidence="1" id="KW-0812">Transmembrane</keyword>
<dbReference type="EMBL" id="LDJM01000008">
    <property type="protein sequence ID" value="KRG78779.1"/>
    <property type="molecule type" value="Genomic_DNA"/>
</dbReference>
<keyword evidence="1" id="KW-1133">Transmembrane helix</keyword>
<keyword evidence="3" id="KW-1185">Reference proteome</keyword>
<dbReference type="PATRIC" id="fig|336566.3.peg.3067"/>
<gene>
    <name evidence="2" type="ORF">ABB30_03190</name>
</gene>
<feature type="transmembrane region" description="Helical" evidence="1">
    <location>
        <begin position="44"/>
        <end position="64"/>
    </location>
</feature>
<dbReference type="STRING" id="336566.ABB30_03190"/>
<dbReference type="RefSeq" id="WP_057636861.1">
    <property type="nucleotide sequence ID" value="NZ_LDJM01000008.1"/>
</dbReference>
<sequence length="144" mass="15594">MSALPDHAAMHLLLRQGRGPAWLSLALLLAALVLLGLLPNAGLLPMALLLASVLAGLVQGFYAWRVQLDADLLRLLLDEGLHGEAAAQRVDQLLAATGLRRRAQGALRGWDLRWAGMRGLLRGQYLMTGVQTLLLLLAVLWPQP</sequence>
<protein>
    <submittedName>
        <fullName evidence="2">Membrane protein</fullName>
    </submittedName>
</protein>
<reference evidence="2 3" key="1">
    <citation type="submission" date="2015-05" db="EMBL/GenBank/DDBJ databases">
        <title>Genome sequencing and analysis of members of genus Stenotrophomonas.</title>
        <authorList>
            <person name="Patil P.P."/>
            <person name="Midha S."/>
            <person name="Patil P.B."/>
        </authorList>
    </citation>
    <scope>NUCLEOTIDE SEQUENCE [LARGE SCALE GENOMIC DNA]</scope>
    <source>
        <strain evidence="2 3">DSM 24757</strain>
    </source>
</reference>
<feature type="transmembrane region" description="Helical" evidence="1">
    <location>
        <begin position="21"/>
        <end position="38"/>
    </location>
</feature>
<dbReference type="Proteomes" id="UP000050956">
    <property type="component" value="Unassembled WGS sequence"/>
</dbReference>
<evidence type="ECO:0000313" key="3">
    <source>
        <dbReference type="Proteomes" id="UP000050956"/>
    </source>
</evidence>
<keyword evidence="1" id="KW-0472">Membrane</keyword>
<name>A0A0R0DAC1_9GAMM</name>
<dbReference type="AlphaFoldDB" id="A0A0R0DAC1"/>
<feature type="transmembrane region" description="Helical" evidence="1">
    <location>
        <begin position="123"/>
        <end position="141"/>
    </location>
</feature>
<accession>A0A0R0DAC1</accession>
<proteinExistence type="predicted"/>
<organism evidence="2 3">
    <name type="scientific">Stenotrophomonas ginsengisoli</name>
    <dbReference type="NCBI Taxonomy" id="336566"/>
    <lineage>
        <taxon>Bacteria</taxon>
        <taxon>Pseudomonadati</taxon>
        <taxon>Pseudomonadota</taxon>
        <taxon>Gammaproteobacteria</taxon>
        <taxon>Lysobacterales</taxon>
        <taxon>Lysobacteraceae</taxon>
        <taxon>Stenotrophomonas</taxon>
    </lineage>
</organism>